<dbReference type="RefSeq" id="WP_378242697.1">
    <property type="nucleotide sequence ID" value="NZ_JBHRWK010000055.1"/>
</dbReference>
<dbReference type="InterPro" id="IPR000792">
    <property type="entry name" value="Tscrpt_reg_LuxR_C"/>
</dbReference>
<dbReference type="Proteomes" id="UP001595645">
    <property type="component" value="Unassembled WGS sequence"/>
</dbReference>
<accession>A0ABV7P5R2</accession>
<dbReference type="SUPFAM" id="SSF46894">
    <property type="entry name" value="C-terminal effector domain of the bipartite response regulators"/>
    <property type="match status" value="1"/>
</dbReference>
<gene>
    <name evidence="2" type="ORF">ACFOSH_30435</name>
</gene>
<organism evidence="2 3">
    <name type="scientific">Amycolatopsis speibonae</name>
    <dbReference type="NCBI Taxonomy" id="1450224"/>
    <lineage>
        <taxon>Bacteria</taxon>
        <taxon>Bacillati</taxon>
        <taxon>Actinomycetota</taxon>
        <taxon>Actinomycetes</taxon>
        <taxon>Pseudonocardiales</taxon>
        <taxon>Pseudonocardiaceae</taxon>
        <taxon>Amycolatopsis</taxon>
    </lineage>
</organism>
<sequence>MRQPVDLFSLLPRHRTPGRRRPYYREIGELPHISGKTVEHHMARIRAKLGAHDRRTTAALHSGMLSGE</sequence>
<dbReference type="Gene3D" id="1.10.10.10">
    <property type="entry name" value="Winged helix-like DNA-binding domain superfamily/Winged helix DNA-binding domain"/>
    <property type="match status" value="1"/>
</dbReference>
<proteinExistence type="predicted"/>
<dbReference type="EMBL" id="JBHRWK010000055">
    <property type="protein sequence ID" value="MFC3453778.1"/>
    <property type="molecule type" value="Genomic_DNA"/>
</dbReference>
<dbReference type="Pfam" id="PF00196">
    <property type="entry name" value="GerE"/>
    <property type="match status" value="1"/>
</dbReference>
<evidence type="ECO:0000313" key="3">
    <source>
        <dbReference type="Proteomes" id="UP001595645"/>
    </source>
</evidence>
<protein>
    <submittedName>
        <fullName evidence="2">LuxR C-terminal-related transcriptional regulator</fullName>
    </submittedName>
</protein>
<evidence type="ECO:0000313" key="2">
    <source>
        <dbReference type="EMBL" id="MFC3453778.1"/>
    </source>
</evidence>
<comment type="caution">
    <text evidence="2">The sequence shown here is derived from an EMBL/GenBank/DDBJ whole genome shotgun (WGS) entry which is preliminary data.</text>
</comment>
<name>A0ABV7P5R2_9PSEU</name>
<feature type="domain" description="HTH luxR-type" evidence="1">
    <location>
        <begin position="26"/>
        <end position="57"/>
    </location>
</feature>
<reference evidence="3" key="1">
    <citation type="journal article" date="2019" name="Int. J. Syst. Evol. Microbiol.">
        <title>The Global Catalogue of Microorganisms (GCM) 10K type strain sequencing project: providing services to taxonomists for standard genome sequencing and annotation.</title>
        <authorList>
            <consortium name="The Broad Institute Genomics Platform"/>
            <consortium name="The Broad Institute Genome Sequencing Center for Infectious Disease"/>
            <person name="Wu L."/>
            <person name="Ma J."/>
        </authorList>
    </citation>
    <scope>NUCLEOTIDE SEQUENCE [LARGE SCALE GENOMIC DNA]</scope>
    <source>
        <strain evidence="3">CGMCC 4.7676</strain>
    </source>
</reference>
<evidence type="ECO:0000259" key="1">
    <source>
        <dbReference type="Pfam" id="PF00196"/>
    </source>
</evidence>
<keyword evidence="3" id="KW-1185">Reference proteome</keyword>
<dbReference type="InterPro" id="IPR016032">
    <property type="entry name" value="Sig_transdc_resp-reg_C-effctor"/>
</dbReference>
<dbReference type="InterPro" id="IPR036388">
    <property type="entry name" value="WH-like_DNA-bd_sf"/>
</dbReference>